<evidence type="ECO:0000256" key="6">
    <source>
        <dbReference type="ARBA" id="ARBA00023136"/>
    </source>
</evidence>
<dbReference type="Gene3D" id="1.20.1720.10">
    <property type="entry name" value="Multidrug resistance protein D"/>
    <property type="match status" value="1"/>
</dbReference>
<accession>A0ABW4P0N5</accession>
<evidence type="ECO:0000256" key="3">
    <source>
        <dbReference type="ARBA" id="ARBA00022475"/>
    </source>
</evidence>
<dbReference type="PRINTS" id="PR01036">
    <property type="entry name" value="TCRTETB"/>
</dbReference>
<evidence type="ECO:0000256" key="1">
    <source>
        <dbReference type="ARBA" id="ARBA00004651"/>
    </source>
</evidence>
<dbReference type="Pfam" id="PF07690">
    <property type="entry name" value="MFS_1"/>
    <property type="match status" value="1"/>
</dbReference>
<dbReference type="InterPro" id="IPR020846">
    <property type="entry name" value="MFS_dom"/>
</dbReference>
<dbReference type="InterPro" id="IPR036259">
    <property type="entry name" value="MFS_trans_sf"/>
</dbReference>
<feature type="compositionally biased region" description="Polar residues" evidence="7">
    <location>
        <begin position="1"/>
        <end position="15"/>
    </location>
</feature>
<keyword evidence="4 8" id="KW-0812">Transmembrane</keyword>
<keyword evidence="11" id="KW-1185">Reference proteome</keyword>
<evidence type="ECO:0000256" key="7">
    <source>
        <dbReference type="SAM" id="MobiDB-lite"/>
    </source>
</evidence>
<feature type="transmembrane region" description="Helical" evidence="8">
    <location>
        <begin position="414"/>
        <end position="434"/>
    </location>
</feature>
<evidence type="ECO:0000259" key="9">
    <source>
        <dbReference type="PROSITE" id="PS50850"/>
    </source>
</evidence>
<keyword evidence="2" id="KW-0813">Transport</keyword>
<dbReference type="SUPFAM" id="SSF103473">
    <property type="entry name" value="MFS general substrate transporter"/>
    <property type="match status" value="1"/>
</dbReference>
<evidence type="ECO:0000256" key="2">
    <source>
        <dbReference type="ARBA" id="ARBA00022448"/>
    </source>
</evidence>
<keyword evidence="5 8" id="KW-1133">Transmembrane helix</keyword>
<feature type="region of interest" description="Disordered" evidence="7">
    <location>
        <begin position="1"/>
        <end position="25"/>
    </location>
</feature>
<feature type="transmembrane region" description="Helical" evidence="8">
    <location>
        <begin position="216"/>
        <end position="235"/>
    </location>
</feature>
<feature type="transmembrane region" description="Helical" evidence="8">
    <location>
        <begin position="286"/>
        <end position="309"/>
    </location>
</feature>
<dbReference type="InterPro" id="IPR011701">
    <property type="entry name" value="MFS"/>
</dbReference>
<comment type="subcellular location">
    <subcellularLocation>
        <location evidence="1">Cell membrane</location>
        <topology evidence="1">Multi-pass membrane protein</topology>
    </subcellularLocation>
</comment>
<dbReference type="Proteomes" id="UP001597286">
    <property type="component" value="Unassembled WGS sequence"/>
</dbReference>
<feature type="transmembrane region" description="Helical" evidence="8">
    <location>
        <begin position="315"/>
        <end position="337"/>
    </location>
</feature>
<feature type="transmembrane region" description="Helical" evidence="8">
    <location>
        <begin position="374"/>
        <end position="393"/>
    </location>
</feature>
<feature type="domain" description="Major facilitator superfamily (MFS) profile" evidence="9">
    <location>
        <begin position="30"/>
        <end position="522"/>
    </location>
</feature>
<dbReference type="CDD" id="cd17321">
    <property type="entry name" value="MFS_MMR_MDR_like"/>
    <property type="match status" value="1"/>
</dbReference>
<dbReference type="PANTHER" id="PTHR42718">
    <property type="entry name" value="MAJOR FACILITATOR SUPERFAMILY MULTIDRUG TRANSPORTER MFSC"/>
    <property type="match status" value="1"/>
</dbReference>
<dbReference type="PANTHER" id="PTHR42718:SF46">
    <property type="entry name" value="BLR6921 PROTEIN"/>
    <property type="match status" value="1"/>
</dbReference>
<keyword evidence="3" id="KW-1003">Cell membrane</keyword>
<feature type="transmembrane region" description="Helical" evidence="8">
    <location>
        <begin position="96"/>
        <end position="115"/>
    </location>
</feature>
<feature type="transmembrane region" description="Helical" evidence="8">
    <location>
        <begin position="184"/>
        <end position="204"/>
    </location>
</feature>
<feature type="transmembrane region" description="Helical" evidence="8">
    <location>
        <begin position="121"/>
        <end position="143"/>
    </location>
</feature>
<dbReference type="PROSITE" id="PS50850">
    <property type="entry name" value="MFS"/>
    <property type="match status" value="1"/>
</dbReference>
<evidence type="ECO:0000313" key="11">
    <source>
        <dbReference type="Proteomes" id="UP001597286"/>
    </source>
</evidence>
<comment type="caution">
    <text evidence="10">The sequence shown here is derived from an EMBL/GenBank/DDBJ whole genome shotgun (WGS) entry which is preliminary data.</text>
</comment>
<sequence>MSDNSGTVRPESTSEPDPRSAGGSPRRWVSLAAICGAAGLVWLAFADLGVAVPTIADDFHADLSALAWANNAFSLVAGSLVIAAGKFGDVFGRRRMLLLGVALFSGFSVLAALAGNVEMLILGRALMGIGAALILPATLALIPPQFSGRALLTAFGVWQAVAWGGQAVAPAIGGVITDTVGWPWLFWINIPLGLGVYTVIQALTPESSDAAASRKVDWLGLATIGLAVFALLFALTEGPDAGWSSPLVIVPLGAAVVLAAAWVWIERAVSDPLVDLSLFRLRPYDGALTANLVMNLAYAGLTYLLVLWLQNARGYSAVEAGMLMLPATIGIFAFIPIGGRLDAARGGRVPVLLGLIVLGLGLFAFAPMRAGSGLWLLALGLVVVGVGLGMLSTPVSNTAVGDVPEQLAGTAAGVFKMSSMVGGALGIAVLTALARGFTTHDSGHAATQAGLSPDDVATVQQSLVNSASYTDAVSSLPEPLRDEVTAATVDAFSYGVAQAALVTGVVSIVAAATVAFVWPRRSSDIG</sequence>
<feature type="transmembrane region" description="Helical" evidence="8">
    <location>
        <begin position="496"/>
        <end position="518"/>
    </location>
</feature>
<keyword evidence="6 8" id="KW-0472">Membrane</keyword>
<dbReference type="Gene3D" id="1.20.1250.20">
    <property type="entry name" value="MFS general substrate transporter like domains"/>
    <property type="match status" value="1"/>
</dbReference>
<evidence type="ECO:0000256" key="5">
    <source>
        <dbReference type="ARBA" id="ARBA00022989"/>
    </source>
</evidence>
<feature type="transmembrane region" description="Helical" evidence="8">
    <location>
        <begin position="349"/>
        <end position="368"/>
    </location>
</feature>
<evidence type="ECO:0000256" key="8">
    <source>
        <dbReference type="SAM" id="Phobius"/>
    </source>
</evidence>
<reference evidence="11" key="1">
    <citation type="journal article" date="2019" name="Int. J. Syst. Evol. Microbiol.">
        <title>The Global Catalogue of Microorganisms (GCM) 10K type strain sequencing project: providing services to taxonomists for standard genome sequencing and annotation.</title>
        <authorList>
            <consortium name="The Broad Institute Genomics Platform"/>
            <consortium name="The Broad Institute Genome Sequencing Center for Infectious Disease"/>
            <person name="Wu L."/>
            <person name="Ma J."/>
        </authorList>
    </citation>
    <scope>NUCLEOTIDE SEQUENCE [LARGE SCALE GENOMIC DNA]</scope>
    <source>
        <strain evidence="11">DT72</strain>
    </source>
</reference>
<dbReference type="EMBL" id="JBHUFB010000009">
    <property type="protein sequence ID" value="MFD1812033.1"/>
    <property type="molecule type" value="Genomic_DNA"/>
</dbReference>
<feature type="transmembrane region" description="Helical" evidence="8">
    <location>
        <begin position="65"/>
        <end position="84"/>
    </location>
</feature>
<evidence type="ECO:0000313" key="10">
    <source>
        <dbReference type="EMBL" id="MFD1812033.1"/>
    </source>
</evidence>
<feature type="transmembrane region" description="Helical" evidence="8">
    <location>
        <begin position="28"/>
        <end position="45"/>
    </location>
</feature>
<feature type="transmembrane region" description="Helical" evidence="8">
    <location>
        <begin position="247"/>
        <end position="265"/>
    </location>
</feature>
<protein>
    <submittedName>
        <fullName evidence="10">MFS transporter</fullName>
    </submittedName>
</protein>
<organism evidence="10 11">
    <name type="scientific">Rhodococcus gannanensis</name>
    <dbReference type="NCBI Taxonomy" id="1960308"/>
    <lineage>
        <taxon>Bacteria</taxon>
        <taxon>Bacillati</taxon>
        <taxon>Actinomycetota</taxon>
        <taxon>Actinomycetes</taxon>
        <taxon>Mycobacteriales</taxon>
        <taxon>Nocardiaceae</taxon>
        <taxon>Rhodococcus</taxon>
    </lineage>
</organism>
<evidence type="ECO:0000256" key="4">
    <source>
        <dbReference type="ARBA" id="ARBA00022692"/>
    </source>
</evidence>
<name>A0ABW4P0N5_9NOCA</name>
<dbReference type="RefSeq" id="WP_378484558.1">
    <property type="nucleotide sequence ID" value="NZ_JBHUFB010000009.1"/>
</dbReference>
<gene>
    <name evidence="10" type="ORF">ACFSJG_07405</name>
</gene>
<proteinExistence type="predicted"/>